<keyword evidence="2" id="KW-1185">Reference proteome</keyword>
<comment type="caution">
    <text evidence="1">The sequence shown here is derived from an EMBL/GenBank/DDBJ whole genome shotgun (WGS) entry which is preliminary data.</text>
</comment>
<name>A0ACC3SVG6_LIPKO</name>
<accession>A0ACC3SVG6</accession>
<evidence type="ECO:0000313" key="2">
    <source>
        <dbReference type="Proteomes" id="UP001433508"/>
    </source>
</evidence>
<proteinExistence type="predicted"/>
<protein>
    <submittedName>
        <fullName evidence="1">Cytochrome P450</fullName>
    </submittedName>
</protein>
<organism evidence="1 2">
    <name type="scientific">Lipomyces kononenkoae</name>
    <name type="common">Yeast</name>
    <dbReference type="NCBI Taxonomy" id="34357"/>
    <lineage>
        <taxon>Eukaryota</taxon>
        <taxon>Fungi</taxon>
        <taxon>Dikarya</taxon>
        <taxon>Ascomycota</taxon>
        <taxon>Saccharomycotina</taxon>
        <taxon>Lipomycetes</taxon>
        <taxon>Lipomycetales</taxon>
        <taxon>Lipomycetaceae</taxon>
        <taxon>Lipomyces</taxon>
    </lineage>
</organism>
<gene>
    <name evidence="1" type="ORF">V1525DRAFT_364659</name>
</gene>
<evidence type="ECO:0000313" key="1">
    <source>
        <dbReference type="EMBL" id="KAK9235621.1"/>
    </source>
</evidence>
<dbReference type="EMBL" id="MU971409">
    <property type="protein sequence ID" value="KAK9235621.1"/>
    <property type="molecule type" value="Genomic_DNA"/>
</dbReference>
<dbReference type="Proteomes" id="UP001433508">
    <property type="component" value="Unassembled WGS sequence"/>
</dbReference>
<reference evidence="2" key="1">
    <citation type="journal article" date="2024" name="Front. Bioeng. Biotechnol.">
        <title>Genome-scale model development and genomic sequencing of the oleaginous clade Lipomyces.</title>
        <authorList>
            <person name="Czajka J.J."/>
            <person name="Han Y."/>
            <person name="Kim J."/>
            <person name="Mondo S.J."/>
            <person name="Hofstad B.A."/>
            <person name="Robles A."/>
            <person name="Haridas S."/>
            <person name="Riley R."/>
            <person name="LaButti K."/>
            <person name="Pangilinan J."/>
            <person name="Andreopoulos W."/>
            <person name="Lipzen A."/>
            <person name="Yan J."/>
            <person name="Wang M."/>
            <person name="Ng V."/>
            <person name="Grigoriev I.V."/>
            <person name="Spatafora J.W."/>
            <person name="Magnuson J.K."/>
            <person name="Baker S.E."/>
            <person name="Pomraning K.R."/>
        </authorList>
    </citation>
    <scope>NUCLEOTIDE SEQUENCE [LARGE SCALE GENOMIC DNA]</scope>
    <source>
        <strain evidence="2">CBS 7786</strain>
    </source>
</reference>
<sequence>MFSLEFLVSVVAILVSGIILQHLLLSATSDEPPFIRGPIPFLGAALSFARDPRPLLHRLQKKYGWIFTVYVAGQRITILSDPIFGNRQVWNNSTSVSLPMFTRYISETLFKFTKSMTNDFEFQEQLTKKVISILNSKPLLADIVQTLKVTYLSEVDDSSQYANCDGDVIDLYEYCRHNVYYSSARALFGPGFPFDEIYLPYIRFEDDITKFVKGYPRFLNREGYNARQKVLDELGSFFMDPSRVAQSSVLVRSLYEMFTTSTHNTPADLSGFFFAIIFASKSNSVPAAFWMLANIGADAELKAEVESIIARHYDPNSEDFDWAALVENPLLVSCFKETVRLNANVISGRHVTQDLDIKVAHQSEQHTKEYRLRKGSSIMMSVNMLHWNEEVYPDPMKWMGKRFLEENKGNLVRHSDKWRTAYAPWGGGAHMCPGRFLAIYEAVIQLVYTLARFDVEPIEDLPGPVIGDRYGGGVFKADRGYRVKFTRRKSPLKSVA</sequence>